<dbReference type="Proteomes" id="UP000230731">
    <property type="component" value="Unassembled WGS sequence"/>
</dbReference>
<dbReference type="PANTHER" id="PTHR33908">
    <property type="entry name" value="MANNOSYLTRANSFERASE YKCB-RELATED"/>
    <property type="match status" value="1"/>
</dbReference>
<dbReference type="GO" id="GO:0016763">
    <property type="term" value="F:pentosyltransferase activity"/>
    <property type="evidence" value="ECO:0007669"/>
    <property type="project" value="TreeGrafter"/>
</dbReference>
<dbReference type="InterPro" id="IPR050297">
    <property type="entry name" value="LipidA_mod_glycosyltrf_83"/>
</dbReference>
<keyword evidence="7 8" id="KW-0472">Membrane</keyword>
<feature type="transmembrane region" description="Helical" evidence="8">
    <location>
        <begin position="117"/>
        <end position="136"/>
    </location>
</feature>
<dbReference type="EMBL" id="PEZP01000031">
    <property type="protein sequence ID" value="PIT98114.1"/>
    <property type="molecule type" value="Genomic_DNA"/>
</dbReference>
<feature type="transmembrane region" description="Helical" evidence="8">
    <location>
        <begin position="142"/>
        <end position="159"/>
    </location>
</feature>
<keyword evidence="3" id="KW-0328">Glycosyltransferase</keyword>
<keyword evidence="4" id="KW-0808">Transferase</keyword>
<reference evidence="10" key="1">
    <citation type="submission" date="2017-09" db="EMBL/GenBank/DDBJ databases">
        <title>Depth-based differentiation of microbial function through sediment-hosted aquifers and enrichment of novel symbionts in the deep terrestrial subsurface.</title>
        <authorList>
            <person name="Probst A.J."/>
            <person name="Ladd B."/>
            <person name="Jarett J.K."/>
            <person name="Geller-Mcgrath D.E."/>
            <person name="Sieber C.M.K."/>
            <person name="Emerson J.B."/>
            <person name="Anantharaman K."/>
            <person name="Thomas B.C."/>
            <person name="Malmstrom R."/>
            <person name="Stieglmeier M."/>
            <person name="Klingl A."/>
            <person name="Woyke T."/>
            <person name="Ryan C.M."/>
            <person name="Banfield J.F."/>
        </authorList>
    </citation>
    <scope>NUCLEOTIDE SEQUENCE [LARGE SCALE GENOMIC DNA]</scope>
</reference>
<feature type="transmembrane region" description="Helical" evidence="8">
    <location>
        <begin position="89"/>
        <end position="110"/>
    </location>
</feature>
<feature type="transmembrane region" description="Helical" evidence="8">
    <location>
        <begin position="397"/>
        <end position="425"/>
    </location>
</feature>
<dbReference type="PANTHER" id="PTHR33908:SF11">
    <property type="entry name" value="MEMBRANE PROTEIN"/>
    <property type="match status" value="1"/>
</dbReference>
<dbReference type="GO" id="GO:0005886">
    <property type="term" value="C:plasma membrane"/>
    <property type="evidence" value="ECO:0007669"/>
    <property type="project" value="UniProtKB-SubCell"/>
</dbReference>
<sequence>MYVKRRRAVTVLLALFTASRVVLFWVDREVYLEKFPYQDDAPGYWQLARVWAGQGTYEQFGLSPFTRVPLYPLFLIPFLAPGGSLHLPALFLVQQLMLLAVILGVFWYVYHRHGIRVGMTVAVTLTLFFDVTLYGFLVRSEALFTFLLFGAAAVLIQYWRRRQPVMLAGSGALFGLVALTRPVAFLVFIPALPVIWAAARREKTPLRRSVIFAGLFLTAFAAVLSPWLVRNWRLTGTFLLQQDTSNLIYATYPGGHWQAFPVDQMFDATGKDALTVDRALTALAVQRIAAHPSIWVRNSLHNFLFRLWAMGFTDTYLRYFDYASDRGAYQKTSEGLLNRWAASLQLGSKQFSISPLHHLYLIANNVLGFSLIFMVLLSLIAWPLLSTEGKIIESVLVYFWAITSVFAFSGSRYMVPLVPLLFMLLPDMFSRLRVRRLMG</sequence>
<keyword evidence="5 8" id="KW-0812">Transmembrane</keyword>
<feature type="transmembrane region" description="Helical" evidence="8">
    <location>
        <begin position="210"/>
        <end position="229"/>
    </location>
</feature>
<gene>
    <name evidence="9" type="ORF">COT71_02530</name>
</gene>
<protein>
    <submittedName>
        <fullName evidence="9">Uncharacterized protein</fullName>
    </submittedName>
</protein>
<dbReference type="AlphaFoldDB" id="A0A2M6WZC6"/>
<keyword evidence="6 8" id="KW-1133">Transmembrane helix</keyword>
<evidence type="ECO:0000256" key="4">
    <source>
        <dbReference type="ARBA" id="ARBA00022679"/>
    </source>
</evidence>
<evidence type="ECO:0000256" key="5">
    <source>
        <dbReference type="ARBA" id="ARBA00022692"/>
    </source>
</evidence>
<evidence type="ECO:0000256" key="7">
    <source>
        <dbReference type="ARBA" id="ARBA00023136"/>
    </source>
</evidence>
<evidence type="ECO:0000256" key="8">
    <source>
        <dbReference type="SAM" id="Phobius"/>
    </source>
</evidence>
<evidence type="ECO:0000256" key="1">
    <source>
        <dbReference type="ARBA" id="ARBA00004651"/>
    </source>
</evidence>
<comment type="subcellular location">
    <subcellularLocation>
        <location evidence="1">Cell membrane</location>
        <topology evidence="1">Multi-pass membrane protein</topology>
    </subcellularLocation>
</comment>
<keyword evidence="2" id="KW-1003">Cell membrane</keyword>
<comment type="caution">
    <text evidence="9">The sequence shown here is derived from an EMBL/GenBank/DDBJ whole genome shotgun (WGS) entry which is preliminary data.</text>
</comment>
<evidence type="ECO:0000256" key="2">
    <source>
        <dbReference type="ARBA" id="ARBA00022475"/>
    </source>
</evidence>
<organism evidence="9 10">
    <name type="scientific">Candidatus Andersenbacteria bacterium CG10_big_fil_rev_8_21_14_0_10_54_11</name>
    <dbReference type="NCBI Taxonomy" id="1974485"/>
    <lineage>
        <taxon>Bacteria</taxon>
        <taxon>Candidatus Anderseniibacteriota</taxon>
    </lineage>
</organism>
<evidence type="ECO:0000313" key="9">
    <source>
        <dbReference type="EMBL" id="PIT98114.1"/>
    </source>
</evidence>
<feature type="transmembrane region" description="Helical" evidence="8">
    <location>
        <begin position="359"/>
        <end position="385"/>
    </location>
</feature>
<proteinExistence type="predicted"/>
<evidence type="ECO:0000256" key="6">
    <source>
        <dbReference type="ARBA" id="ARBA00022989"/>
    </source>
</evidence>
<name>A0A2M6WZC6_9BACT</name>
<feature type="transmembrane region" description="Helical" evidence="8">
    <location>
        <begin position="171"/>
        <end position="198"/>
    </location>
</feature>
<dbReference type="GO" id="GO:0009103">
    <property type="term" value="P:lipopolysaccharide biosynthetic process"/>
    <property type="evidence" value="ECO:0007669"/>
    <property type="project" value="UniProtKB-ARBA"/>
</dbReference>
<evidence type="ECO:0000256" key="3">
    <source>
        <dbReference type="ARBA" id="ARBA00022676"/>
    </source>
</evidence>
<accession>A0A2M6WZC6</accession>
<evidence type="ECO:0000313" key="10">
    <source>
        <dbReference type="Proteomes" id="UP000230731"/>
    </source>
</evidence>